<keyword evidence="2" id="KW-1133">Transmembrane helix</keyword>
<feature type="transmembrane region" description="Helical" evidence="2">
    <location>
        <begin position="13"/>
        <end position="35"/>
    </location>
</feature>
<dbReference type="InterPro" id="IPR035919">
    <property type="entry name" value="EAL_sf"/>
</dbReference>
<dbReference type="InterPro" id="IPR001633">
    <property type="entry name" value="EAL_dom"/>
</dbReference>
<accession>A0A2I2MG72</accession>
<dbReference type="Gene3D" id="3.30.70.270">
    <property type="match status" value="1"/>
</dbReference>
<dbReference type="Gene3D" id="3.30.450.40">
    <property type="match status" value="1"/>
</dbReference>
<sequence length="957" mass="108113">MDSVRGKKILPSIFGYMGLRVPLILLATLALYLFLSAENLRIHRLITQTNRFSDSLSSLENVTNLFLLNTLSDKNVFPFPSSAYREGLLIQGQAVLSTMLDNASFLPPEDRRLLSDTSRLFGRFRSRSRDESTIEHFSRLDRKLVLLFARLSDRTSESRILLFRRLLLVNLARGGLLLTILTGGGFFFFQKMSTSQKTSRQNHFYQALSRIDRVILTLPEVETLLTETCRIVVEEGGVSLARFICRDTGTPKGHVLAQFGHASRDFEHFEVSSNPSIPEGRGLWGETVRTGRPVIWNNIEKHLTDVQIRELYLRSGIMSGAGFPVSRGGNPFGVLLVHASEPDFFDSPLVDLINILVENLSFAIDNRDREEERLRREAEYTHLSLFDSLTDLPNRRLFQDRTAQAIERYRRKREPFVLGILDLDGFKFVNDRLGHPAGDRLLILVAERLKAILRSTDTLARLGGDEFGLLLAGVEGSGGSDLFDRIIHSLSIPFSHEKESISISGSIGFTVVPPDDADAETLFKHADIALYQVKEHGKNGWQAFSIFMAESLNKQHSMQLELVSSIRENRFVFHYQPQAELRSGKVVGVEALLRWNHPAKGLLEAGSFIRTLEDCDAILETEQWGLEEILRQSDLWRRQGLNLPVRMNISCRSLLSGRFPSDLKNAFGRYPRLSPSLLELDISDTKLFRDIRKVKGVVDECRITGVSFSIGNLGNEQGALSYLQTLGIDRVTIPRNFVKNLEKSPNDMAIVASLITSARLLLVDAVGEGIETEQEGLHLLQWGCQIGQGNAISPPIPPDKIPEWIRSYRNFSSWENWTSPPWGLTDYSLLMAKGAARVFYANFLTGIGIPGETRPEWTDSHRCMQGRWIDGDGQSTYGGIPEFEEYRKIHEHLHTLIQEALHARDNHEMERLSSLKEEIRQTNQSLLEHLENLQGLRVLNTGNTSRPHSPRGLSRPV</sequence>
<name>A0A2I2MG72_9BACT</name>
<dbReference type="InterPro" id="IPR029016">
    <property type="entry name" value="GAF-like_dom_sf"/>
</dbReference>
<dbReference type="Pfam" id="PF00990">
    <property type="entry name" value="GGDEF"/>
    <property type="match status" value="1"/>
</dbReference>
<evidence type="ECO:0000256" key="1">
    <source>
        <dbReference type="SAM" id="Coils"/>
    </source>
</evidence>
<dbReference type="SMART" id="SM00052">
    <property type="entry name" value="EAL"/>
    <property type="match status" value="1"/>
</dbReference>
<keyword evidence="1" id="KW-0175">Coiled coil</keyword>
<dbReference type="EMBL" id="LT966316">
    <property type="protein sequence ID" value="SOU92110.1"/>
    <property type="molecule type" value="Genomic_DNA"/>
</dbReference>
<dbReference type="Pfam" id="PF00563">
    <property type="entry name" value="EAL"/>
    <property type="match status" value="1"/>
</dbReference>
<dbReference type="PROSITE" id="PS50883">
    <property type="entry name" value="EAL"/>
    <property type="match status" value="1"/>
</dbReference>
<evidence type="ECO:0000256" key="2">
    <source>
        <dbReference type="SAM" id="Phobius"/>
    </source>
</evidence>
<dbReference type="NCBIfam" id="TIGR00254">
    <property type="entry name" value="GGDEF"/>
    <property type="match status" value="1"/>
</dbReference>
<feature type="domain" description="EAL" evidence="3">
    <location>
        <begin position="555"/>
        <end position="809"/>
    </location>
</feature>
<dbReference type="InterPro" id="IPR000160">
    <property type="entry name" value="GGDEF_dom"/>
</dbReference>
<feature type="transmembrane region" description="Helical" evidence="2">
    <location>
        <begin position="166"/>
        <end position="189"/>
    </location>
</feature>
<dbReference type="Pfam" id="PF13185">
    <property type="entry name" value="GAF_2"/>
    <property type="match status" value="1"/>
</dbReference>
<evidence type="ECO:0000313" key="5">
    <source>
        <dbReference type="EMBL" id="SOU92110.1"/>
    </source>
</evidence>
<gene>
    <name evidence="5" type="ORF">LFTS_00733</name>
</gene>
<protein>
    <submittedName>
        <fullName evidence="5">Diguanylate cyclase (GGDEF) domain-containing protein</fullName>
    </submittedName>
</protein>
<proteinExistence type="predicted"/>
<keyword evidence="2" id="KW-0812">Transmembrane</keyword>
<dbReference type="SUPFAM" id="SSF55073">
    <property type="entry name" value="Nucleotide cyclase"/>
    <property type="match status" value="1"/>
</dbReference>
<dbReference type="SUPFAM" id="SSF141868">
    <property type="entry name" value="EAL domain-like"/>
    <property type="match status" value="1"/>
</dbReference>
<evidence type="ECO:0000259" key="3">
    <source>
        <dbReference type="PROSITE" id="PS50883"/>
    </source>
</evidence>
<dbReference type="CDD" id="cd01949">
    <property type="entry name" value="GGDEF"/>
    <property type="match status" value="1"/>
</dbReference>
<dbReference type="AlphaFoldDB" id="A0A2I2MG72"/>
<dbReference type="PANTHER" id="PTHR44757:SF2">
    <property type="entry name" value="BIOFILM ARCHITECTURE MAINTENANCE PROTEIN MBAA"/>
    <property type="match status" value="1"/>
</dbReference>
<dbReference type="Gene3D" id="1.20.120.30">
    <property type="entry name" value="Aspartate receptor, ligand-binding domain"/>
    <property type="match status" value="1"/>
</dbReference>
<dbReference type="SMART" id="SM00267">
    <property type="entry name" value="GGDEF"/>
    <property type="match status" value="1"/>
</dbReference>
<keyword evidence="2" id="KW-0472">Membrane</keyword>
<dbReference type="CDD" id="cd01948">
    <property type="entry name" value="EAL"/>
    <property type="match status" value="1"/>
</dbReference>
<dbReference type="InterPro" id="IPR029787">
    <property type="entry name" value="Nucleotide_cyclase"/>
</dbReference>
<evidence type="ECO:0000259" key="4">
    <source>
        <dbReference type="PROSITE" id="PS50887"/>
    </source>
</evidence>
<dbReference type="SUPFAM" id="SSF55781">
    <property type="entry name" value="GAF domain-like"/>
    <property type="match status" value="1"/>
</dbReference>
<dbReference type="InterPro" id="IPR052155">
    <property type="entry name" value="Biofilm_reg_signaling"/>
</dbReference>
<organism evidence="5">
    <name type="scientific">Leptospirillum ferriphilum</name>
    <dbReference type="NCBI Taxonomy" id="178606"/>
    <lineage>
        <taxon>Bacteria</taxon>
        <taxon>Pseudomonadati</taxon>
        <taxon>Nitrospirota</taxon>
        <taxon>Nitrospiria</taxon>
        <taxon>Nitrospirales</taxon>
        <taxon>Nitrospiraceae</taxon>
        <taxon>Leptospirillum</taxon>
    </lineage>
</organism>
<dbReference type="PROSITE" id="PS50887">
    <property type="entry name" value="GGDEF"/>
    <property type="match status" value="1"/>
</dbReference>
<feature type="coiled-coil region" evidence="1">
    <location>
        <begin position="909"/>
        <end position="936"/>
    </location>
</feature>
<dbReference type="SMART" id="SM00065">
    <property type="entry name" value="GAF"/>
    <property type="match status" value="1"/>
</dbReference>
<feature type="domain" description="GGDEF" evidence="4">
    <location>
        <begin position="414"/>
        <end position="546"/>
    </location>
</feature>
<dbReference type="InterPro" id="IPR003018">
    <property type="entry name" value="GAF"/>
</dbReference>
<reference evidence="5" key="1">
    <citation type="submission" date="2017-12" db="EMBL/GenBank/DDBJ databases">
        <authorList>
            <consortium name="SysMetEx"/>
        </authorList>
    </citation>
    <scope>NUCLEOTIDE SEQUENCE</scope>
    <source>
        <strain evidence="5">Pb_238</strain>
    </source>
</reference>
<dbReference type="PANTHER" id="PTHR44757">
    <property type="entry name" value="DIGUANYLATE CYCLASE DGCP"/>
    <property type="match status" value="1"/>
</dbReference>
<dbReference type="InterPro" id="IPR043128">
    <property type="entry name" value="Rev_trsase/Diguanyl_cyclase"/>
</dbReference>
<dbReference type="Gene3D" id="3.20.20.450">
    <property type="entry name" value="EAL domain"/>
    <property type="match status" value="1"/>
</dbReference>